<dbReference type="GO" id="GO:0004305">
    <property type="term" value="F:ethanolamine kinase activity"/>
    <property type="evidence" value="ECO:0007669"/>
    <property type="project" value="UniProtKB-EC"/>
</dbReference>
<organism evidence="4 5">
    <name type="scientific">Septoria linicola</name>
    <dbReference type="NCBI Taxonomy" id="215465"/>
    <lineage>
        <taxon>Eukaryota</taxon>
        <taxon>Fungi</taxon>
        <taxon>Dikarya</taxon>
        <taxon>Ascomycota</taxon>
        <taxon>Pezizomycotina</taxon>
        <taxon>Dothideomycetes</taxon>
        <taxon>Dothideomycetidae</taxon>
        <taxon>Mycosphaerellales</taxon>
        <taxon>Mycosphaerellaceae</taxon>
        <taxon>Septoria</taxon>
    </lineage>
</organism>
<evidence type="ECO:0000256" key="1">
    <source>
        <dbReference type="ARBA" id="ARBA00037883"/>
    </source>
</evidence>
<comment type="similarity">
    <text evidence="2">Belongs to the choline/ethanolamine kinase family.</text>
</comment>
<dbReference type="CDD" id="cd05157">
    <property type="entry name" value="ETNK_euk"/>
    <property type="match status" value="1"/>
</dbReference>
<sequence>MDKQSNSQPWDDDTVPRIQLSCDPDNVEQSSLAIVEAMDSTFADDRNNVSFSRFTEGKTNILAKVTKKDAEGNESAVLVRAYGQDTEILIDREREIKTHALLASKGLASPLLARFENGIVYRFCPGDVCTISSLEPDVDLLSNGNDSEPQQWMKPSLWSVITQWIGLTPDEVLTQSRSREYLRAEFAWIVERLVGKPDAPGRDLVFAHCDPLLGTSSVLRRPDHSPMKTLGGYAVPAPAAFELANHFGEWAGFECDYSKLPTQAQRRDFLKYYVRSRNHDEYGVHSSDADQPDEVELLHKQVDLFRGVPGFRWGIWALIQQHIATGDEDFDFADYAEKKFGEYEAWKAELDGSRQERGDERCFSEKRWADEGSIPLL</sequence>
<dbReference type="Pfam" id="PF01633">
    <property type="entry name" value="Choline_kinase"/>
    <property type="match status" value="1"/>
</dbReference>
<dbReference type="InterPro" id="IPR011009">
    <property type="entry name" value="Kinase-like_dom_sf"/>
</dbReference>
<protein>
    <recommendedName>
        <fullName evidence="3">ethanolamine kinase</fullName>
        <ecNumber evidence="3">2.7.1.82</ecNumber>
    </recommendedName>
</protein>
<accession>A0A9Q9AK40</accession>
<comment type="pathway">
    <text evidence="1">Phospholipid metabolism; phosphatidylethanolamine biosynthesis; phosphatidylethanolamine from ethanolamine: step 1/3.</text>
</comment>
<evidence type="ECO:0000256" key="2">
    <source>
        <dbReference type="ARBA" id="ARBA00038211"/>
    </source>
</evidence>
<dbReference type="EC" id="2.7.1.82" evidence="3"/>
<dbReference type="Proteomes" id="UP001056384">
    <property type="component" value="Chromosome 3"/>
</dbReference>
<dbReference type="Gene3D" id="3.90.1200.10">
    <property type="match status" value="1"/>
</dbReference>
<dbReference type="EMBL" id="CP099420">
    <property type="protein sequence ID" value="USW50857.1"/>
    <property type="molecule type" value="Genomic_DNA"/>
</dbReference>
<gene>
    <name evidence="4" type="ORF">Slin15195_G041760</name>
</gene>
<keyword evidence="5" id="KW-1185">Reference proteome</keyword>
<evidence type="ECO:0000313" key="5">
    <source>
        <dbReference type="Proteomes" id="UP001056384"/>
    </source>
</evidence>
<evidence type="ECO:0000256" key="3">
    <source>
        <dbReference type="ARBA" id="ARBA00038874"/>
    </source>
</evidence>
<dbReference type="AlphaFoldDB" id="A0A9Q9AK40"/>
<dbReference type="GO" id="GO:0006646">
    <property type="term" value="P:phosphatidylethanolamine biosynthetic process"/>
    <property type="evidence" value="ECO:0007669"/>
    <property type="project" value="TreeGrafter"/>
</dbReference>
<dbReference type="Gene3D" id="3.30.200.20">
    <property type="entry name" value="Phosphorylase Kinase, domain 1"/>
    <property type="match status" value="1"/>
</dbReference>
<reference evidence="4" key="1">
    <citation type="submission" date="2022-06" db="EMBL/GenBank/DDBJ databases">
        <title>Complete genome sequences of two strains of the flax pathogen Septoria linicola.</title>
        <authorList>
            <person name="Lapalu N."/>
            <person name="Simon A."/>
            <person name="Demenou B."/>
            <person name="Paumier D."/>
            <person name="Guillot M.-P."/>
            <person name="Gout L."/>
            <person name="Valade R."/>
        </authorList>
    </citation>
    <scope>NUCLEOTIDE SEQUENCE</scope>
    <source>
        <strain evidence="4">SE15195</strain>
    </source>
</reference>
<dbReference type="SUPFAM" id="SSF56112">
    <property type="entry name" value="Protein kinase-like (PK-like)"/>
    <property type="match status" value="1"/>
</dbReference>
<evidence type="ECO:0000313" key="4">
    <source>
        <dbReference type="EMBL" id="USW50857.1"/>
    </source>
</evidence>
<dbReference type="PANTHER" id="PTHR22603">
    <property type="entry name" value="CHOLINE/ETHANOALAMINE KINASE"/>
    <property type="match status" value="1"/>
</dbReference>
<name>A0A9Q9AK40_9PEZI</name>
<dbReference type="PANTHER" id="PTHR22603:SF66">
    <property type="entry name" value="ETHANOLAMINE KINASE"/>
    <property type="match status" value="1"/>
</dbReference>
<dbReference type="GO" id="GO:0005737">
    <property type="term" value="C:cytoplasm"/>
    <property type="evidence" value="ECO:0007669"/>
    <property type="project" value="TreeGrafter"/>
</dbReference>
<proteinExistence type="inferred from homology"/>